<keyword evidence="2" id="KW-1185">Reference proteome</keyword>
<reference evidence="1 2" key="1">
    <citation type="submission" date="2019-02" db="EMBL/GenBank/DDBJ databases">
        <title>Deep-cultivation of Planctomycetes and their phenomic and genomic characterization uncovers novel biology.</title>
        <authorList>
            <person name="Wiegand S."/>
            <person name="Jogler M."/>
            <person name="Boedeker C."/>
            <person name="Pinto D."/>
            <person name="Vollmers J."/>
            <person name="Rivas-Marin E."/>
            <person name="Kohn T."/>
            <person name="Peeters S.H."/>
            <person name="Heuer A."/>
            <person name="Rast P."/>
            <person name="Oberbeckmann S."/>
            <person name="Bunk B."/>
            <person name="Jeske O."/>
            <person name="Meyerdierks A."/>
            <person name="Storesund J.E."/>
            <person name="Kallscheuer N."/>
            <person name="Luecker S."/>
            <person name="Lage O.M."/>
            <person name="Pohl T."/>
            <person name="Merkel B.J."/>
            <person name="Hornburger P."/>
            <person name="Mueller R.-W."/>
            <person name="Bruemmer F."/>
            <person name="Labrenz M."/>
            <person name="Spormann A.M."/>
            <person name="Op Den Camp H."/>
            <person name="Overmann J."/>
            <person name="Amann R."/>
            <person name="Jetten M.S.M."/>
            <person name="Mascher T."/>
            <person name="Medema M.H."/>
            <person name="Devos D.P."/>
            <person name="Kaster A.-K."/>
            <person name="Ovreas L."/>
            <person name="Rohde M."/>
            <person name="Galperin M.Y."/>
            <person name="Jogler C."/>
        </authorList>
    </citation>
    <scope>NUCLEOTIDE SEQUENCE [LARGE SCALE GENOMIC DNA]</scope>
    <source>
        <strain evidence="1 2">Pla52n</strain>
    </source>
</reference>
<accession>A0A5C6ARN5</accession>
<evidence type="ECO:0000313" key="1">
    <source>
        <dbReference type="EMBL" id="TWU02360.1"/>
    </source>
</evidence>
<dbReference type="EMBL" id="SJPN01000004">
    <property type="protein sequence ID" value="TWU02360.1"/>
    <property type="molecule type" value="Genomic_DNA"/>
</dbReference>
<proteinExistence type="predicted"/>
<dbReference type="AlphaFoldDB" id="A0A5C6ARN5"/>
<name>A0A5C6ARN5_9BACT</name>
<sequence>MDALTLRVVCCGDSPEKYTQIVDLTVDRAEIDQRVIDTVEQNLDAGLTRDLHNAAHHDQHGPVTYLQEVHEGGFFVTVGQPGQLQETFFGPGDWVAFTDDEGPGHGSRVGPDGVRRTMRILKGLLGQW</sequence>
<gene>
    <name evidence="1" type="ORF">Pla52n_34100</name>
</gene>
<dbReference type="Proteomes" id="UP000320176">
    <property type="component" value="Unassembled WGS sequence"/>
</dbReference>
<organism evidence="1 2">
    <name type="scientific">Stieleria varia</name>
    <dbReference type="NCBI Taxonomy" id="2528005"/>
    <lineage>
        <taxon>Bacteria</taxon>
        <taxon>Pseudomonadati</taxon>
        <taxon>Planctomycetota</taxon>
        <taxon>Planctomycetia</taxon>
        <taxon>Pirellulales</taxon>
        <taxon>Pirellulaceae</taxon>
        <taxon>Stieleria</taxon>
    </lineage>
</organism>
<evidence type="ECO:0008006" key="3">
    <source>
        <dbReference type="Google" id="ProtNLM"/>
    </source>
</evidence>
<protein>
    <recommendedName>
        <fullName evidence="3">Cupin domain protein</fullName>
    </recommendedName>
</protein>
<comment type="caution">
    <text evidence="1">The sequence shown here is derived from an EMBL/GenBank/DDBJ whole genome shotgun (WGS) entry which is preliminary data.</text>
</comment>
<evidence type="ECO:0000313" key="2">
    <source>
        <dbReference type="Proteomes" id="UP000320176"/>
    </source>
</evidence>